<dbReference type="Gene3D" id="1.10.10.60">
    <property type="entry name" value="Homeodomain-like"/>
    <property type="match status" value="1"/>
</dbReference>
<dbReference type="PANTHER" id="PTHR11019:SF199">
    <property type="entry name" value="HTH-TYPE TRANSCRIPTIONAL REGULATOR NIMR"/>
    <property type="match status" value="1"/>
</dbReference>
<dbReference type="PROSITE" id="PS01124">
    <property type="entry name" value="HTH_ARAC_FAMILY_2"/>
    <property type="match status" value="1"/>
</dbReference>
<proteinExistence type="predicted"/>
<dbReference type="EMBL" id="JAJHNU010000003">
    <property type="protein sequence ID" value="MDN4121818.1"/>
    <property type="molecule type" value="Genomic_DNA"/>
</dbReference>
<dbReference type="InterPro" id="IPR014710">
    <property type="entry name" value="RmlC-like_jellyroll"/>
</dbReference>
<keyword evidence="2" id="KW-0804">Transcription</keyword>
<dbReference type="SUPFAM" id="SSF46689">
    <property type="entry name" value="Homeodomain-like"/>
    <property type="match status" value="1"/>
</dbReference>
<dbReference type="CDD" id="cd06124">
    <property type="entry name" value="cupin_NimR-like_N"/>
    <property type="match status" value="1"/>
</dbReference>
<dbReference type="InterPro" id="IPR018060">
    <property type="entry name" value="HTH_AraC"/>
</dbReference>
<dbReference type="InterPro" id="IPR011051">
    <property type="entry name" value="RmlC_Cupin_sf"/>
</dbReference>
<keyword evidence="1" id="KW-0805">Transcription regulation</keyword>
<dbReference type="Proteomes" id="UP001168613">
    <property type="component" value="Unassembled WGS sequence"/>
</dbReference>
<evidence type="ECO:0000256" key="2">
    <source>
        <dbReference type="ARBA" id="ARBA00023163"/>
    </source>
</evidence>
<dbReference type="SUPFAM" id="SSF51182">
    <property type="entry name" value="RmlC-like cupins"/>
    <property type="match status" value="1"/>
</dbReference>
<dbReference type="PANTHER" id="PTHR11019">
    <property type="entry name" value="HTH-TYPE TRANSCRIPTIONAL REGULATOR NIMR"/>
    <property type="match status" value="1"/>
</dbReference>
<evidence type="ECO:0000259" key="3">
    <source>
        <dbReference type="PROSITE" id="PS01124"/>
    </source>
</evidence>
<dbReference type="InterPro" id="IPR009057">
    <property type="entry name" value="Homeodomain-like_sf"/>
</dbReference>
<accession>A0ABT8EKK4</accession>
<dbReference type="SMART" id="SM00342">
    <property type="entry name" value="HTH_ARAC"/>
    <property type="match status" value="1"/>
</dbReference>
<sequence>MPSIDLINTLLRFDPDQHAQPAIALHVDVQAGAQEQELHTHRKGQLVLALQGAVMCEVEQAIWLVPTGHAVWIPGGVVHRNRITDNARLCFLFIEPGAVPMPDQCCTLLVSALVQELILHLAQQAPDYLEHSLSARLVALLFELLDKNPVERLYLPMSQEPRLQKITRAWSTQLSERRTLEQWADYLGMSSRSLARLVRQETGLSFGRWQQQWQLMVAMRLLGGGMAVQLVAAELGYNSVTAFITMFKKIMGQAPARYFASLNTKHPQ</sequence>
<comment type="caution">
    <text evidence="4">The sequence shown here is derived from an EMBL/GenBank/DDBJ whole genome shotgun (WGS) entry which is preliminary data.</text>
</comment>
<name>A0ABT8EKK4_9BURK</name>
<dbReference type="RefSeq" id="WP_266123173.1">
    <property type="nucleotide sequence ID" value="NZ_JAJHNU010000003.1"/>
</dbReference>
<evidence type="ECO:0000313" key="4">
    <source>
        <dbReference type="EMBL" id="MDN4121818.1"/>
    </source>
</evidence>
<keyword evidence="5" id="KW-1185">Reference proteome</keyword>
<protein>
    <submittedName>
        <fullName evidence="4">Helix-turn-helix transcriptional regulator</fullName>
    </submittedName>
</protein>
<dbReference type="InterPro" id="IPR013096">
    <property type="entry name" value="Cupin_2"/>
</dbReference>
<dbReference type="Gene3D" id="2.60.120.10">
    <property type="entry name" value="Jelly Rolls"/>
    <property type="match status" value="1"/>
</dbReference>
<feature type="domain" description="HTH araC/xylS-type" evidence="3">
    <location>
        <begin position="164"/>
        <end position="261"/>
    </location>
</feature>
<gene>
    <name evidence="4" type="ORF">LMS43_10995</name>
</gene>
<evidence type="ECO:0000256" key="1">
    <source>
        <dbReference type="ARBA" id="ARBA00023015"/>
    </source>
</evidence>
<evidence type="ECO:0000313" key="5">
    <source>
        <dbReference type="Proteomes" id="UP001168613"/>
    </source>
</evidence>
<dbReference type="Pfam" id="PF12833">
    <property type="entry name" value="HTH_18"/>
    <property type="match status" value="1"/>
</dbReference>
<dbReference type="Pfam" id="PF07883">
    <property type="entry name" value="Cupin_2"/>
    <property type="match status" value="1"/>
</dbReference>
<organism evidence="4 5">
    <name type="scientific">Alcaligenes endophyticus</name>
    <dbReference type="NCBI Taxonomy" id="1929088"/>
    <lineage>
        <taxon>Bacteria</taxon>
        <taxon>Pseudomonadati</taxon>
        <taxon>Pseudomonadota</taxon>
        <taxon>Betaproteobacteria</taxon>
        <taxon>Burkholderiales</taxon>
        <taxon>Alcaligenaceae</taxon>
        <taxon>Alcaligenes</taxon>
    </lineage>
</organism>
<reference evidence="4" key="1">
    <citation type="submission" date="2021-11" db="EMBL/GenBank/DDBJ databases">
        <title>Draft genome sequence of Alcaligenes endophyticus type strain CCUG 75668T.</title>
        <authorList>
            <person name="Salva-Serra F."/>
            <person name="Duran R.E."/>
            <person name="Seeger M."/>
            <person name="Moore E.R.B."/>
            <person name="Jaen-Luchoro D."/>
        </authorList>
    </citation>
    <scope>NUCLEOTIDE SEQUENCE</scope>
    <source>
        <strain evidence="4">CCUG 75668</strain>
    </source>
</reference>